<proteinExistence type="predicted"/>
<dbReference type="EMBL" id="CP000378">
    <property type="protein sequence ID" value="ABF77768.1"/>
    <property type="molecule type" value="Genomic_DNA"/>
</dbReference>
<accession>A0A0H2XU96</accession>
<dbReference type="InterPro" id="IPR029063">
    <property type="entry name" value="SAM-dependent_MTases_sf"/>
</dbReference>
<protein>
    <submittedName>
        <fullName evidence="1">Uncharacterized protein</fullName>
    </submittedName>
</protein>
<organism evidence="1">
    <name type="scientific">Burkholderia orbicola (strain AU 1054)</name>
    <dbReference type="NCBI Taxonomy" id="331271"/>
    <lineage>
        <taxon>Bacteria</taxon>
        <taxon>Pseudomonadati</taxon>
        <taxon>Pseudomonadota</taxon>
        <taxon>Betaproteobacteria</taxon>
        <taxon>Burkholderiales</taxon>
        <taxon>Burkholderiaceae</taxon>
        <taxon>Burkholderia</taxon>
        <taxon>Burkholderia cepacia complex</taxon>
        <taxon>Burkholderia orbicola</taxon>
    </lineage>
</organism>
<dbReference type="SUPFAM" id="SSF53335">
    <property type="entry name" value="S-adenosyl-L-methionine-dependent methyltransferases"/>
    <property type="match status" value="1"/>
</dbReference>
<dbReference type="HOGENOM" id="CLU_087245_0_0_4"/>
<sequence>MSLNTAPRPGGRLSHHSAERERDKMKCMICDADGDYYFSKTYTERPFSDFMSSIGKVDYYKCRQCGFVWSGTHQSLPAEKWSELNRQFHHYIENPANETKGNQPPYAEQAMMLALLGKNGVIRLDNMVDYAAGYGTLSNVLAKYYDLELPIFDLYVKNDGSGRYIDPSNLGRYKTVINSAMFEHVLRRSDLDFVHDMVDHDGALVIHTVVCERVPNDPEWFYLRPPVHTAFHTNRSMTILMEQWGYRASLYCPQAKCWVLLRDECAHIGETVASINRELQTTWFHYKEGFVDYWKGF</sequence>
<gene>
    <name evidence="1" type="ordered locus">Bcen_2872</name>
</gene>
<name>A0A0H2XU96_BURO1</name>
<evidence type="ECO:0000313" key="1">
    <source>
        <dbReference type="EMBL" id="ABF77768.1"/>
    </source>
</evidence>
<dbReference type="AlphaFoldDB" id="A0A0H2XU96"/>
<reference evidence="1" key="1">
    <citation type="submission" date="2006-05" db="EMBL/GenBank/DDBJ databases">
        <title>Complete sequence of chromosome 1 of Burkholderia cenocepacia AU 1054.</title>
        <authorList>
            <consortium name="US DOE Joint Genome Institute"/>
            <person name="Copeland A."/>
            <person name="Lucas S."/>
            <person name="Lapidus A."/>
            <person name="Barry K."/>
            <person name="Detter J.C."/>
            <person name="Glavina del Rio T."/>
            <person name="Hammon N."/>
            <person name="Israni S."/>
            <person name="Dalin E."/>
            <person name="Tice H."/>
            <person name="Pitluck S."/>
            <person name="Chain P."/>
            <person name="Malfatti S."/>
            <person name="Shin M."/>
            <person name="Vergez L."/>
            <person name="Schmutz J."/>
            <person name="Larimer F."/>
            <person name="Land M."/>
            <person name="Hauser L."/>
            <person name="Kyrpides N."/>
            <person name="Lykidis A."/>
            <person name="LiPuma J.J."/>
            <person name="Konstantinidis K."/>
            <person name="Tiedje J.M."/>
            <person name="Richardson P."/>
        </authorList>
    </citation>
    <scope>NUCLEOTIDE SEQUENCE [LARGE SCALE GENOMIC DNA]</scope>
    <source>
        <strain evidence="1">AU 1054</strain>
    </source>
</reference>